<dbReference type="RefSeq" id="WP_109758404.1">
    <property type="nucleotide sequence ID" value="NZ_CP034588.1"/>
</dbReference>
<protein>
    <submittedName>
        <fullName evidence="4">Glycosyl transferase family 2</fullName>
    </submittedName>
</protein>
<evidence type="ECO:0000313" key="4">
    <source>
        <dbReference type="EMBL" id="PWK57835.1"/>
    </source>
</evidence>
<keyword evidence="5" id="KW-1185">Reference proteome</keyword>
<name>A0A316GCA0_9RHOB</name>
<reference evidence="4 5" key="1">
    <citation type="submission" date="2018-05" db="EMBL/GenBank/DDBJ databases">
        <title>Genomic Encyclopedia of Type Strains, Phase IV (KMG-IV): sequencing the most valuable type-strain genomes for metagenomic binning, comparative biology and taxonomic classification.</title>
        <authorList>
            <person name="Goeker M."/>
        </authorList>
    </citation>
    <scope>NUCLEOTIDE SEQUENCE [LARGE SCALE GENOMIC DNA]</scope>
    <source>
        <strain evidence="4 5">DSM 103371</strain>
    </source>
</reference>
<dbReference type="AlphaFoldDB" id="A0A316GCA0"/>
<dbReference type="Proteomes" id="UP000245390">
    <property type="component" value="Unassembled WGS sequence"/>
</dbReference>
<dbReference type="SUPFAM" id="SSF53448">
    <property type="entry name" value="Nucleotide-diphospho-sugar transferases"/>
    <property type="match status" value="2"/>
</dbReference>
<comment type="caution">
    <text evidence="4">The sequence shown here is derived from an EMBL/GenBank/DDBJ whole genome shotgun (WGS) entry which is preliminary data.</text>
</comment>
<keyword evidence="2" id="KW-0812">Transmembrane</keyword>
<gene>
    <name evidence="4" type="ORF">C8D95_102484</name>
</gene>
<evidence type="ECO:0000256" key="1">
    <source>
        <dbReference type="ARBA" id="ARBA00004167"/>
    </source>
</evidence>
<dbReference type="OrthoDB" id="1997677at2"/>
<dbReference type="KEGG" id="salo:EF888_11780"/>
<dbReference type="GO" id="GO:0005737">
    <property type="term" value="C:cytoplasm"/>
    <property type="evidence" value="ECO:0007669"/>
    <property type="project" value="TreeGrafter"/>
</dbReference>
<evidence type="ECO:0000256" key="2">
    <source>
        <dbReference type="ARBA" id="ARBA00022692"/>
    </source>
</evidence>
<keyword evidence="3" id="KW-1133">Transmembrane helix</keyword>
<dbReference type="Pfam" id="PF13704">
    <property type="entry name" value="Glyco_tranf_2_4"/>
    <property type="match status" value="2"/>
</dbReference>
<evidence type="ECO:0000256" key="3">
    <source>
        <dbReference type="ARBA" id="ARBA00022989"/>
    </source>
</evidence>
<dbReference type="InterPro" id="IPR029044">
    <property type="entry name" value="Nucleotide-diphossugar_trans"/>
</dbReference>
<dbReference type="GO" id="GO:0016020">
    <property type="term" value="C:membrane"/>
    <property type="evidence" value="ECO:0007669"/>
    <property type="project" value="UniProtKB-SubCell"/>
</dbReference>
<organism evidence="4 5">
    <name type="scientific">Silicimonas algicola</name>
    <dbReference type="NCBI Taxonomy" id="1826607"/>
    <lineage>
        <taxon>Bacteria</taxon>
        <taxon>Pseudomonadati</taxon>
        <taxon>Pseudomonadota</taxon>
        <taxon>Alphaproteobacteria</taxon>
        <taxon>Rhodobacterales</taxon>
        <taxon>Paracoccaceae</taxon>
    </lineage>
</organism>
<comment type="subcellular location">
    <subcellularLocation>
        <location evidence="1">Membrane</location>
        <topology evidence="1">Single-pass membrane protein</topology>
    </subcellularLocation>
</comment>
<dbReference type="EMBL" id="QGGV01000002">
    <property type="protein sequence ID" value="PWK57835.1"/>
    <property type="molecule type" value="Genomic_DNA"/>
</dbReference>
<proteinExistence type="predicted"/>
<dbReference type="PANTHER" id="PTHR21461">
    <property type="entry name" value="GLYCOSYLTRANSFERASE FAMILY 92 PROTEIN"/>
    <property type="match status" value="1"/>
</dbReference>
<dbReference type="Gene3D" id="3.90.550.20">
    <property type="match status" value="1"/>
</dbReference>
<dbReference type="PANTHER" id="PTHR21461:SF69">
    <property type="entry name" value="GLYCOSYLTRANSFERASE FAMILY 92 PROTEIN"/>
    <property type="match status" value="1"/>
</dbReference>
<sequence length="1042" mass="117059">MDQPIAMLWMRGSLSFVEQLCVRSFLDAGHHVILYGYEEIGRVPDGVERRDAALILPETGFLVHERTGSPALHSDLFRYRLLARGTGEIWADTDAYCLRPFRAHDGHLYGWESEHHVNGGVLGLPPDSATLAALLDFTSDEFAIPPWEKPWRRRELEAAKASGQPVHAGEQTWGVWGPHAITHFLKETGEIAHALPQAALYPYTFAERRKLLTAGVDHARKITDETQSIHLYGRRIRKRIAERDLGLPDPDSLLGGLLIKHRIDPCDAPLRDCPDPDRDHAFARRYREAVEGKQYQAAAMTGEIRPLDEVVAVTTMRNEGAFILDWVAYHLGVGVTHFLVYTNDCDDQTVAILDALAARGLVTRVDNPVSDGQKPQRQALTAAWSQPRVTAADAVVVMDVDEYINVHEGDGTLTDLFRAAGDPDMISMTWRLFGTSGHIAYEDAPAPERFTRCAPALTRKPHQAWGFKTILRRGAPFAGFGVHRPHDPTGPMPRWTNGSGAQLPDRYLDGGWRSGIDCWGYDLVTLNHYAVRSCESFLVKRDRGRSNHVARPQDVAYWNTYNRNDEVDASILPRLERARALREVFARDPGLGPLHEAAVHWHRARIDALKASPREAAFLAHVSADPNSHRLDEIALPEAPPVPRTVAAAPVSSLIELRDVAPPTGDEAARQFDGLMERLKSRQPLLPPLDAPPRSERIVVVTSMKNEGCFVLEWIAYHLSIGVTHFLVYTNDCDDPTDAVLDRLQALGHVTRVDNPFNRESGQKPQRGALNDAAERAVVRDADWVGIIDVDEFVNIHVGDGTFAALLEAANHPNVISMTWRFFGNRGVHAYEDRWQTEILTACAPLYIPKPRLGWGFKSFYRPDGPFTKVGVHRPLGLDPERADEVRWINGAGRAMPERVALKSEWFSRKDTIGYDMVTLNHYVLRSAESFLVKRQRGRINHVDQDQGVNYWVTRNYATETDTSIHARLPRARDVLVGLLADEDLFRLHRASVAWHRERIDELMRETEYRALYDAITDPSLPDAIMRAPKEKGDQQTLEAAE</sequence>
<evidence type="ECO:0000313" key="5">
    <source>
        <dbReference type="Proteomes" id="UP000245390"/>
    </source>
</evidence>
<dbReference type="GO" id="GO:0016757">
    <property type="term" value="F:glycosyltransferase activity"/>
    <property type="evidence" value="ECO:0007669"/>
    <property type="project" value="TreeGrafter"/>
</dbReference>
<accession>A0A316GCA0</accession>
<keyword evidence="3" id="KW-0472">Membrane</keyword>
<keyword evidence="4" id="KW-0808">Transferase</keyword>